<keyword evidence="2" id="KW-1185">Reference proteome</keyword>
<sequence>MLKLRKINKIIKNNYYIEIVLKFLYQKNAKCLFKTLAF</sequence>
<organism evidence="1 2">
    <name type="scientific">Chryseobacterium oleae</name>
    <dbReference type="NCBI Taxonomy" id="491207"/>
    <lineage>
        <taxon>Bacteria</taxon>
        <taxon>Pseudomonadati</taxon>
        <taxon>Bacteroidota</taxon>
        <taxon>Flavobacteriia</taxon>
        <taxon>Flavobacteriales</taxon>
        <taxon>Weeksellaceae</taxon>
        <taxon>Chryseobacterium group</taxon>
        <taxon>Chryseobacterium</taxon>
    </lineage>
</organism>
<gene>
    <name evidence="1" type="ORF">SAMN05421594_3442</name>
</gene>
<protein>
    <submittedName>
        <fullName evidence="1">Uncharacterized protein</fullName>
    </submittedName>
</protein>
<evidence type="ECO:0000313" key="1">
    <source>
        <dbReference type="EMBL" id="SFN59300.1"/>
    </source>
</evidence>
<dbReference type="Proteomes" id="UP000198769">
    <property type="component" value="Unassembled WGS sequence"/>
</dbReference>
<dbReference type="AlphaFoldDB" id="A0A1I5AAD7"/>
<proteinExistence type="predicted"/>
<accession>A0A1I5AAD7</accession>
<evidence type="ECO:0000313" key="2">
    <source>
        <dbReference type="Proteomes" id="UP000198769"/>
    </source>
</evidence>
<reference evidence="2" key="1">
    <citation type="submission" date="2016-10" db="EMBL/GenBank/DDBJ databases">
        <authorList>
            <person name="Varghese N."/>
            <person name="Submissions S."/>
        </authorList>
    </citation>
    <scope>NUCLEOTIDE SEQUENCE [LARGE SCALE GENOMIC DNA]</scope>
    <source>
        <strain evidence="2">DSM 25575</strain>
    </source>
</reference>
<name>A0A1I5AAD7_CHROL</name>
<dbReference type="EMBL" id="FOVD01000005">
    <property type="protein sequence ID" value="SFN59300.1"/>
    <property type="molecule type" value="Genomic_DNA"/>
</dbReference>